<evidence type="ECO:0000313" key="5">
    <source>
        <dbReference type="Proteomes" id="UP000019377"/>
    </source>
</evidence>
<dbReference type="GO" id="GO:0016272">
    <property type="term" value="C:prefoldin complex"/>
    <property type="evidence" value="ECO:0007669"/>
    <property type="project" value="InterPro"/>
</dbReference>
<dbReference type="GO" id="GO:0051082">
    <property type="term" value="F:unfolded protein binding"/>
    <property type="evidence" value="ECO:0007669"/>
    <property type="project" value="InterPro"/>
</dbReference>
<evidence type="ECO:0000313" key="4">
    <source>
        <dbReference type="EMBL" id="EST10192.1"/>
    </source>
</evidence>
<evidence type="ECO:0008006" key="6">
    <source>
        <dbReference type="Google" id="ProtNLM"/>
    </source>
</evidence>
<evidence type="ECO:0000256" key="1">
    <source>
        <dbReference type="ARBA" id="ARBA00008045"/>
    </source>
</evidence>
<dbReference type="InterPro" id="IPR002777">
    <property type="entry name" value="PFD_beta-like"/>
</dbReference>
<sequence length="125" mass="13933">MEAAVTEYQKLQASFQTAVEARQQLDSQLRENEQVAKEFGKLKDDNQVYKLIGPVLVKQDQVEAKTNVEKRIEFIKGEIERVETQIKDLTEKTEKKKVEIVALQTKAQQQAAGSASSQGAPAISA</sequence>
<keyword evidence="2" id="KW-0143">Chaperone</keyword>
<dbReference type="PANTHER" id="PTHR21431">
    <property type="entry name" value="PREFOLDIN SUBUNIT 6"/>
    <property type="match status" value="1"/>
</dbReference>
<dbReference type="GeneID" id="27418843"/>
<dbReference type="STRING" id="1365824.V5GWB9"/>
<comment type="similarity">
    <text evidence="1">Belongs to the prefoldin subunit beta family.</text>
</comment>
<reference evidence="5" key="1">
    <citation type="journal article" date="2013" name="Genome Announc.">
        <title>Draft genome sequence of Pseudozyma brasiliensis sp. nov. strain GHG001, a high producer of endo-1,4-xylanase isolated from an insect pest of sugarcane.</title>
        <authorList>
            <person name="Oliveira J.V.D.C."/>
            <person name="dos Santos R.A.C."/>
            <person name="Borges T.A."/>
            <person name="Riano-Pachon D.M."/>
            <person name="Goldman G.H."/>
        </authorList>
    </citation>
    <scope>NUCLEOTIDE SEQUENCE [LARGE SCALE GENOMIC DNA]</scope>
    <source>
        <strain evidence="5">GHG001</strain>
    </source>
</reference>
<dbReference type="GO" id="GO:0051131">
    <property type="term" value="P:chaperone-mediated protein complex assembly"/>
    <property type="evidence" value="ECO:0007669"/>
    <property type="project" value="TreeGrafter"/>
</dbReference>
<dbReference type="EMBL" id="KI545851">
    <property type="protein sequence ID" value="EST10192.1"/>
    <property type="molecule type" value="Genomic_DNA"/>
</dbReference>
<dbReference type="SUPFAM" id="SSF46579">
    <property type="entry name" value="Prefoldin"/>
    <property type="match status" value="1"/>
</dbReference>
<dbReference type="FunFam" id="1.10.287.370:FF:000003">
    <property type="entry name" value="Prefoldin subunit 6"/>
    <property type="match status" value="1"/>
</dbReference>
<dbReference type="eggNOG" id="KOG3478">
    <property type="taxonomic scope" value="Eukaryota"/>
</dbReference>
<dbReference type="HOGENOM" id="CLU_125172_2_0_1"/>
<dbReference type="Proteomes" id="UP000019377">
    <property type="component" value="Unassembled WGS sequence"/>
</dbReference>
<keyword evidence="5" id="KW-1185">Reference proteome</keyword>
<dbReference type="InterPro" id="IPR009053">
    <property type="entry name" value="Prefoldin"/>
</dbReference>
<gene>
    <name evidence="4" type="ORF">PSEUBRA_SCAF1g00652</name>
</gene>
<dbReference type="Gene3D" id="1.10.287.370">
    <property type="match status" value="1"/>
</dbReference>
<keyword evidence="3" id="KW-0175">Coiled coil</keyword>
<feature type="coiled-coil region" evidence="3">
    <location>
        <begin position="65"/>
        <end position="106"/>
    </location>
</feature>
<dbReference type="PANTHER" id="PTHR21431:SF0">
    <property type="entry name" value="PREFOLDIN SUBUNIT 6"/>
    <property type="match status" value="1"/>
</dbReference>
<dbReference type="RefSeq" id="XP_016295181.1">
    <property type="nucleotide sequence ID" value="XM_016436214.1"/>
</dbReference>
<organism evidence="4 5">
    <name type="scientific">Kalmanozyma brasiliensis (strain GHG001)</name>
    <name type="common">Yeast</name>
    <name type="synonym">Pseudozyma brasiliensis</name>
    <dbReference type="NCBI Taxonomy" id="1365824"/>
    <lineage>
        <taxon>Eukaryota</taxon>
        <taxon>Fungi</taxon>
        <taxon>Dikarya</taxon>
        <taxon>Basidiomycota</taxon>
        <taxon>Ustilaginomycotina</taxon>
        <taxon>Ustilaginomycetes</taxon>
        <taxon>Ustilaginales</taxon>
        <taxon>Ustilaginaceae</taxon>
        <taxon>Kalmanozyma</taxon>
    </lineage>
</organism>
<evidence type="ECO:0000256" key="2">
    <source>
        <dbReference type="ARBA" id="ARBA00023186"/>
    </source>
</evidence>
<dbReference type="AlphaFoldDB" id="V5GWB9"/>
<proteinExistence type="inferred from homology"/>
<name>V5GWB9_KALBG</name>
<dbReference type="GO" id="GO:0005737">
    <property type="term" value="C:cytoplasm"/>
    <property type="evidence" value="ECO:0007669"/>
    <property type="project" value="TreeGrafter"/>
</dbReference>
<dbReference type="CDD" id="cd23161">
    <property type="entry name" value="Prefoldin_6"/>
    <property type="match status" value="1"/>
</dbReference>
<dbReference type="Pfam" id="PF01920">
    <property type="entry name" value="Prefoldin_2"/>
    <property type="match status" value="1"/>
</dbReference>
<dbReference type="OMA" id="VQTEFAQ"/>
<evidence type="ECO:0000256" key="3">
    <source>
        <dbReference type="SAM" id="Coils"/>
    </source>
</evidence>
<dbReference type="OrthoDB" id="248120at2759"/>
<protein>
    <recommendedName>
        <fullName evidence="6">Prefoldin subunit 6</fullName>
    </recommendedName>
</protein>
<dbReference type="GO" id="GO:0051087">
    <property type="term" value="F:protein-folding chaperone binding"/>
    <property type="evidence" value="ECO:0007669"/>
    <property type="project" value="TreeGrafter"/>
</dbReference>
<dbReference type="GO" id="GO:0006457">
    <property type="term" value="P:protein folding"/>
    <property type="evidence" value="ECO:0007669"/>
    <property type="project" value="InterPro"/>
</dbReference>
<accession>V5GWB9</accession>